<gene>
    <name evidence="1" type="ORF">CLHUN_29040</name>
</gene>
<organism evidence="1 2">
    <name type="scientific">Ruminiclostridium hungatei</name>
    <name type="common">Clostridium hungatei</name>
    <dbReference type="NCBI Taxonomy" id="48256"/>
    <lineage>
        <taxon>Bacteria</taxon>
        <taxon>Bacillati</taxon>
        <taxon>Bacillota</taxon>
        <taxon>Clostridia</taxon>
        <taxon>Eubacteriales</taxon>
        <taxon>Oscillospiraceae</taxon>
        <taxon>Ruminiclostridium</taxon>
    </lineage>
</organism>
<keyword evidence="2" id="KW-1185">Reference proteome</keyword>
<accession>A0A1V4SH71</accession>
<comment type="caution">
    <text evidence="1">The sequence shown here is derived from an EMBL/GenBank/DDBJ whole genome shotgun (WGS) entry which is preliminary data.</text>
</comment>
<dbReference type="EMBL" id="MZGX01000020">
    <property type="protein sequence ID" value="OPX43154.1"/>
    <property type="molecule type" value="Genomic_DNA"/>
</dbReference>
<dbReference type="Proteomes" id="UP000191554">
    <property type="component" value="Unassembled WGS sequence"/>
</dbReference>
<dbReference type="RefSeq" id="WP_080065356.1">
    <property type="nucleotide sequence ID" value="NZ_MZGX01000020.1"/>
</dbReference>
<dbReference type="AlphaFoldDB" id="A0A1V4SH71"/>
<dbReference type="STRING" id="48256.CLHUN_29040"/>
<evidence type="ECO:0000313" key="2">
    <source>
        <dbReference type="Proteomes" id="UP000191554"/>
    </source>
</evidence>
<reference evidence="1 2" key="1">
    <citation type="submission" date="2017-03" db="EMBL/GenBank/DDBJ databases">
        <title>Genome sequence of Clostridium hungatei DSM 14427.</title>
        <authorList>
            <person name="Poehlein A."/>
            <person name="Daniel R."/>
        </authorList>
    </citation>
    <scope>NUCLEOTIDE SEQUENCE [LARGE SCALE GENOMIC DNA]</scope>
    <source>
        <strain evidence="1 2">DSM 14427</strain>
    </source>
</reference>
<evidence type="ECO:0000313" key="1">
    <source>
        <dbReference type="EMBL" id="OPX43154.1"/>
    </source>
</evidence>
<sequence length="62" mass="6846">MSPYKRTNKVHDIEKPISSGIFGRAVLGINPEVSALSSTSAELQEEESSVDFTGKPVRRERI</sequence>
<proteinExistence type="predicted"/>
<protein>
    <submittedName>
        <fullName evidence="1">Uncharacterized protein</fullName>
    </submittedName>
</protein>
<name>A0A1V4SH71_RUMHU</name>